<evidence type="ECO:0000313" key="2">
    <source>
        <dbReference type="Proteomes" id="UP000321570"/>
    </source>
</evidence>
<dbReference type="Proteomes" id="UP000321570">
    <property type="component" value="Unassembled WGS sequence"/>
</dbReference>
<gene>
    <name evidence="1" type="ORF">WMSIL1_LOCUS205</name>
</gene>
<organism evidence="1 2">
    <name type="scientific">Hymenolepis diminuta</name>
    <name type="common">Rat tapeworm</name>
    <dbReference type="NCBI Taxonomy" id="6216"/>
    <lineage>
        <taxon>Eukaryota</taxon>
        <taxon>Metazoa</taxon>
        <taxon>Spiralia</taxon>
        <taxon>Lophotrochozoa</taxon>
        <taxon>Platyhelminthes</taxon>
        <taxon>Cestoda</taxon>
        <taxon>Eucestoda</taxon>
        <taxon>Cyclophyllidea</taxon>
        <taxon>Hymenolepididae</taxon>
        <taxon>Hymenolepis</taxon>
    </lineage>
</organism>
<keyword evidence="2" id="KW-1185">Reference proteome</keyword>
<name>A0A564XUX7_HYMDI</name>
<reference evidence="1 2" key="1">
    <citation type="submission" date="2019-07" db="EMBL/GenBank/DDBJ databases">
        <authorList>
            <person name="Jastrzebski P J."/>
            <person name="Paukszto L."/>
            <person name="Jastrzebski P J."/>
        </authorList>
    </citation>
    <scope>NUCLEOTIDE SEQUENCE [LARGE SCALE GENOMIC DNA]</scope>
    <source>
        <strain evidence="1 2">WMS-il1</strain>
    </source>
</reference>
<dbReference type="AlphaFoldDB" id="A0A564XUX7"/>
<accession>A0A564XUX7</accession>
<proteinExistence type="predicted"/>
<protein>
    <submittedName>
        <fullName evidence="1">Uncharacterized protein</fullName>
    </submittedName>
</protein>
<evidence type="ECO:0000313" key="1">
    <source>
        <dbReference type="EMBL" id="VUZ38770.1"/>
    </source>
</evidence>
<sequence length="87" mass="9645">MRSASLIKTQFPKSDKHCSNGGIQFYFKSSPKHRSPTQVIVKGVQSIWTSSCSHFQGGSTFSATCHFVGRDFHCLPLLNAIQLCINI</sequence>
<dbReference type="EMBL" id="CABIJS010000007">
    <property type="protein sequence ID" value="VUZ38770.1"/>
    <property type="molecule type" value="Genomic_DNA"/>
</dbReference>